<reference evidence="1 2" key="1">
    <citation type="submission" date="2024-05" db="EMBL/GenBank/DDBJ databases">
        <authorList>
            <consortium name="Candidatus Magnetaquicoccaceae bacterium FCR-1 genome sequencing consortium"/>
            <person name="Shimoshige H."/>
            <person name="Shimamura S."/>
            <person name="Taoka A."/>
            <person name="Kobayashi H."/>
            <person name="Maekawa T."/>
        </authorList>
    </citation>
    <scope>NUCLEOTIDE SEQUENCE [LARGE SCALE GENOMIC DNA]</scope>
    <source>
        <strain evidence="1 2">FCR-1</strain>
    </source>
</reference>
<keyword evidence="2" id="KW-1185">Reference proteome</keyword>
<name>A0ABQ0CAJ8_9PROT</name>
<dbReference type="PANTHER" id="PTHR36891:SF1">
    <property type="entry name" value="OS01G0127400 PROTEIN"/>
    <property type="match status" value="1"/>
</dbReference>
<evidence type="ECO:0000313" key="1">
    <source>
        <dbReference type="EMBL" id="GAB0057916.1"/>
    </source>
</evidence>
<dbReference type="RefSeq" id="WP_420905602.1">
    <property type="nucleotide sequence ID" value="NZ_BAAFGK010000004.1"/>
</dbReference>
<dbReference type="InterPro" id="IPR021763">
    <property type="entry name" value="DUF3326"/>
</dbReference>
<reference evidence="1 2" key="2">
    <citation type="submission" date="2024-09" db="EMBL/GenBank/DDBJ databases">
        <title>Draft genome sequence of Candidatus Magnetaquicoccaceae bacterium FCR-1.</title>
        <authorList>
            <person name="Shimoshige H."/>
            <person name="Shimamura S."/>
            <person name="Taoka A."/>
            <person name="Kobayashi H."/>
            <person name="Maekawa T."/>
        </authorList>
    </citation>
    <scope>NUCLEOTIDE SEQUENCE [LARGE SCALE GENOMIC DNA]</scope>
    <source>
        <strain evidence="1 2">FCR-1</strain>
    </source>
</reference>
<dbReference type="EMBL" id="BAAFGK010000004">
    <property type="protein sequence ID" value="GAB0057916.1"/>
    <property type="molecule type" value="Genomic_DNA"/>
</dbReference>
<evidence type="ECO:0008006" key="3">
    <source>
        <dbReference type="Google" id="ProtNLM"/>
    </source>
</evidence>
<comment type="caution">
    <text evidence="1">The sequence shown here is derived from an EMBL/GenBank/DDBJ whole genome shotgun (WGS) entry which is preliminary data.</text>
</comment>
<dbReference type="Proteomes" id="UP001628193">
    <property type="component" value="Unassembled WGS sequence"/>
</dbReference>
<evidence type="ECO:0000313" key="2">
    <source>
        <dbReference type="Proteomes" id="UP001628193"/>
    </source>
</evidence>
<gene>
    <name evidence="1" type="ORF">SIID45300_02250</name>
</gene>
<proteinExistence type="predicted"/>
<sequence length="442" mass="47838">MEISEITIEVPVVYGHRQLLNHISATIQNQISSEQIPIRFVMSETNASVYKCELALLTGLQENQGAHLTSIFDFSKRAFENTDRFNAVLLVPTGIGCAIGGHAGDATPMARMLASVCDTLITHPNVVNASDMNEIPENGLYVEGSVITRLMMGTCGLLPVRANRVLVVIDEHPSPLYTWGAINSVSAARATLGISCPAVVCMDPPVLVRSIYAPSGRAVGSVEQMEGLMKILAQYKGQFDALAISTQIATPDIDPVKYYKSKGAMINPWGGVEALLTHALSSVLQLPTAHSPMFTSTFENTSLSEVNVNVLDPRMAAEVISLSFFICVLKGLMRSPKIIHSLSNAPKNVITATDISCLIIPDGCIGLPVLAALEQGIKVIAVKENQNIMRNNLKSLPWGQDQFFLVNNYWEAVGVMAAIRQGLDPFSVRRPLANTLVQNVKL</sequence>
<dbReference type="Pfam" id="PF11805">
    <property type="entry name" value="DUF3326"/>
    <property type="match status" value="1"/>
</dbReference>
<protein>
    <recommendedName>
        <fullName evidence="3">High light inducible protein</fullName>
    </recommendedName>
</protein>
<organism evidence="1 2">
    <name type="scientific">Candidatus Magnetaquiglobus chichijimensis</name>
    <dbReference type="NCBI Taxonomy" id="3141448"/>
    <lineage>
        <taxon>Bacteria</taxon>
        <taxon>Pseudomonadati</taxon>
        <taxon>Pseudomonadota</taxon>
        <taxon>Magnetococcia</taxon>
        <taxon>Magnetococcales</taxon>
        <taxon>Candidatus Magnetaquicoccaceae</taxon>
        <taxon>Candidatus Magnetaquiglobus</taxon>
    </lineage>
</organism>
<accession>A0ABQ0CAJ8</accession>
<dbReference type="PANTHER" id="PTHR36891">
    <property type="entry name" value="OS01G0127400 PROTEIN"/>
    <property type="match status" value="1"/>
</dbReference>